<dbReference type="GO" id="GO:0006006">
    <property type="term" value="P:glucose metabolic process"/>
    <property type="evidence" value="ECO:0007669"/>
    <property type="project" value="UniProtKB-KW"/>
</dbReference>
<keyword evidence="5" id="KW-0479">Metal-binding</keyword>
<evidence type="ECO:0000256" key="11">
    <source>
        <dbReference type="ARBA" id="ARBA00048749"/>
    </source>
</evidence>
<dbReference type="FunFam" id="3.40.50.720:FF:000222">
    <property type="entry name" value="Glucose-6-phosphate 1-dehydrogenase"/>
    <property type="match status" value="1"/>
</dbReference>
<reference evidence="15" key="2">
    <citation type="journal article" date="2024" name="Plant">
        <title>Genomic evolution and insights into agronomic trait innovations of Sesamum species.</title>
        <authorList>
            <person name="Miao H."/>
            <person name="Wang L."/>
            <person name="Qu L."/>
            <person name="Liu H."/>
            <person name="Sun Y."/>
            <person name="Le M."/>
            <person name="Wang Q."/>
            <person name="Wei S."/>
            <person name="Zheng Y."/>
            <person name="Lin W."/>
            <person name="Duan Y."/>
            <person name="Cao H."/>
            <person name="Xiong S."/>
            <person name="Wang X."/>
            <person name="Wei L."/>
            <person name="Li C."/>
            <person name="Ma Q."/>
            <person name="Ju M."/>
            <person name="Zhao R."/>
            <person name="Li G."/>
            <person name="Mu C."/>
            <person name="Tian Q."/>
            <person name="Mei H."/>
            <person name="Zhang T."/>
            <person name="Gao T."/>
            <person name="Zhang H."/>
        </authorList>
    </citation>
    <scope>NUCLEOTIDE SEQUENCE</scope>
    <source>
        <strain evidence="15">KEN8</strain>
    </source>
</reference>
<gene>
    <name evidence="15" type="ORF">Scaly_1161500</name>
</gene>
<evidence type="ECO:0000259" key="14">
    <source>
        <dbReference type="PROSITE" id="PS50966"/>
    </source>
</evidence>
<dbReference type="InterPro" id="IPR001282">
    <property type="entry name" value="G6P_DH"/>
</dbReference>
<keyword evidence="10" id="KW-0119">Carbohydrate metabolism</keyword>
<comment type="caution">
    <text evidence="15">The sequence shown here is derived from an EMBL/GenBank/DDBJ whole genome shotgun (WGS) entry which is preliminary data.</text>
</comment>
<dbReference type="Pfam" id="PF10551">
    <property type="entry name" value="MULE"/>
    <property type="match status" value="1"/>
</dbReference>
<dbReference type="SMART" id="SM00575">
    <property type="entry name" value="ZnF_PMZ"/>
    <property type="match status" value="1"/>
</dbReference>
<dbReference type="SUPFAM" id="SSF55347">
    <property type="entry name" value="Glyceraldehyde-3-phosphate dehydrogenase-like, C-terminal domain"/>
    <property type="match status" value="1"/>
</dbReference>
<dbReference type="AlphaFoldDB" id="A0AAW2Q391"/>
<evidence type="ECO:0000256" key="7">
    <source>
        <dbReference type="ARBA" id="ARBA00022833"/>
    </source>
</evidence>
<dbReference type="InterPro" id="IPR006564">
    <property type="entry name" value="Znf_PMZ"/>
</dbReference>
<evidence type="ECO:0000256" key="6">
    <source>
        <dbReference type="ARBA" id="ARBA00022771"/>
    </source>
</evidence>
<accession>A0AAW2Q391</accession>
<keyword evidence="4" id="KW-0313">Glucose metabolism</keyword>
<evidence type="ECO:0000256" key="10">
    <source>
        <dbReference type="ARBA" id="ARBA00023277"/>
    </source>
</evidence>
<dbReference type="GO" id="GO:0009051">
    <property type="term" value="P:pentose-phosphate shunt, oxidative branch"/>
    <property type="evidence" value="ECO:0007669"/>
    <property type="project" value="TreeGrafter"/>
</dbReference>
<comment type="catalytic activity">
    <reaction evidence="11">
        <text>D-glucose 6-phosphate + NADP(+) = 6-phospho-D-glucono-1,5-lactone + NADPH + H(+)</text>
        <dbReference type="Rhea" id="RHEA:15841"/>
        <dbReference type="ChEBI" id="CHEBI:15378"/>
        <dbReference type="ChEBI" id="CHEBI:57783"/>
        <dbReference type="ChEBI" id="CHEBI:57955"/>
        <dbReference type="ChEBI" id="CHEBI:58349"/>
        <dbReference type="ChEBI" id="CHEBI:61548"/>
        <dbReference type="EC" id="1.1.1.49"/>
    </reaction>
</comment>
<comment type="pathway">
    <text evidence="1">Carbohydrate degradation; pentose phosphate pathway; D-ribulose 5-phosphate from D-glucose 6-phosphate (oxidative stage): step 1/3.</text>
</comment>
<name>A0AAW2Q391_9LAMI</name>
<evidence type="ECO:0000256" key="5">
    <source>
        <dbReference type="ARBA" id="ARBA00022723"/>
    </source>
</evidence>
<feature type="region of interest" description="Disordered" evidence="13">
    <location>
        <begin position="1"/>
        <end position="28"/>
    </location>
</feature>
<keyword evidence="9" id="KW-0560">Oxidoreductase</keyword>
<proteinExistence type="inferred from homology"/>
<dbReference type="SUPFAM" id="SSF51735">
    <property type="entry name" value="NAD(P)-binding Rossmann-fold domains"/>
    <property type="match status" value="1"/>
</dbReference>
<evidence type="ECO:0000256" key="13">
    <source>
        <dbReference type="SAM" id="MobiDB-lite"/>
    </source>
</evidence>
<dbReference type="InterPro" id="IPR019796">
    <property type="entry name" value="G6P_DH_AS"/>
</dbReference>
<evidence type="ECO:0000256" key="8">
    <source>
        <dbReference type="ARBA" id="ARBA00022857"/>
    </source>
</evidence>
<dbReference type="PANTHER" id="PTHR23429">
    <property type="entry name" value="GLUCOSE-6-PHOSPHATE 1-DEHYDROGENASE G6PD"/>
    <property type="match status" value="1"/>
</dbReference>
<reference evidence="15" key="1">
    <citation type="submission" date="2020-06" db="EMBL/GenBank/DDBJ databases">
        <authorList>
            <person name="Li T."/>
            <person name="Hu X."/>
            <person name="Zhang T."/>
            <person name="Song X."/>
            <person name="Zhang H."/>
            <person name="Dai N."/>
            <person name="Sheng W."/>
            <person name="Hou X."/>
            <person name="Wei L."/>
        </authorList>
    </citation>
    <scope>NUCLEOTIDE SEQUENCE</scope>
    <source>
        <strain evidence="15">KEN8</strain>
        <tissue evidence="15">Leaf</tissue>
    </source>
</reference>
<dbReference type="PRINTS" id="PR00079">
    <property type="entry name" value="G6PDHDRGNASE"/>
</dbReference>
<keyword evidence="8" id="KW-0521">NADP</keyword>
<evidence type="ECO:0000256" key="3">
    <source>
        <dbReference type="ARBA" id="ARBA00013019"/>
    </source>
</evidence>
<dbReference type="Gene3D" id="3.30.360.10">
    <property type="entry name" value="Dihydrodipicolinate Reductase, domain 2"/>
    <property type="match status" value="1"/>
</dbReference>
<dbReference type="InterPro" id="IPR018289">
    <property type="entry name" value="MULE_transposase_dom"/>
</dbReference>
<evidence type="ECO:0000256" key="12">
    <source>
        <dbReference type="PROSITE-ProRule" id="PRU00325"/>
    </source>
</evidence>
<evidence type="ECO:0000256" key="9">
    <source>
        <dbReference type="ARBA" id="ARBA00023002"/>
    </source>
</evidence>
<evidence type="ECO:0000256" key="1">
    <source>
        <dbReference type="ARBA" id="ARBA00004937"/>
    </source>
</evidence>
<dbReference type="InterPro" id="IPR007527">
    <property type="entry name" value="Znf_SWIM"/>
</dbReference>
<evidence type="ECO:0000256" key="2">
    <source>
        <dbReference type="ARBA" id="ARBA00009975"/>
    </source>
</evidence>
<dbReference type="InterPro" id="IPR022675">
    <property type="entry name" value="G6P_DH_C"/>
</dbReference>
<comment type="similarity">
    <text evidence="2">Belongs to the glucose-6-phosphate dehydrogenase family.</text>
</comment>
<dbReference type="Pfam" id="PF04434">
    <property type="entry name" value="SWIM"/>
    <property type="match status" value="1"/>
</dbReference>
<dbReference type="GO" id="GO:0004345">
    <property type="term" value="F:glucose-6-phosphate dehydrogenase activity"/>
    <property type="evidence" value="ECO:0007669"/>
    <property type="project" value="UniProtKB-EC"/>
</dbReference>
<feature type="domain" description="SWIM-type" evidence="14">
    <location>
        <begin position="440"/>
        <end position="472"/>
    </location>
</feature>
<dbReference type="PANTHER" id="PTHR23429:SF13">
    <property type="entry name" value="GLUCOSE-6-PHOSPHATE 1-DEHYDROGENASE 1, CHLOROPLASTIC"/>
    <property type="match status" value="1"/>
</dbReference>
<dbReference type="GO" id="GO:0050661">
    <property type="term" value="F:NADP binding"/>
    <property type="evidence" value="ECO:0007669"/>
    <property type="project" value="InterPro"/>
</dbReference>
<keyword evidence="7" id="KW-0862">Zinc</keyword>
<dbReference type="PROSITE" id="PS50966">
    <property type="entry name" value="ZF_SWIM"/>
    <property type="match status" value="1"/>
</dbReference>
<dbReference type="Pfam" id="PF00479">
    <property type="entry name" value="G6PD_N"/>
    <property type="match status" value="1"/>
</dbReference>
<dbReference type="Gene3D" id="3.40.50.720">
    <property type="entry name" value="NAD(P)-binding Rossmann-like Domain"/>
    <property type="match status" value="1"/>
</dbReference>
<dbReference type="EMBL" id="JACGWM010000007">
    <property type="protein sequence ID" value="KAL0362063.1"/>
    <property type="molecule type" value="Genomic_DNA"/>
</dbReference>
<keyword evidence="6 12" id="KW-0863">Zinc-finger</keyword>
<protein>
    <recommendedName>
        <fullName evidence="3">glucose-6-phosphate dehydrogenase (NADP(+))</fullName>
        <ecNumber evidence="3">1.1.1.49</ecNumber>
    </recommendedName>
</protein>
<sequence length="1078" mass="123791">MANSNSTRGWPRPDEAEYPIPPEDGPDHVDINVMAETFAQRGAETSSEPALPDMNTQPLDKGMLFKTKEELMEAVQDHSIRHARREYYVTESSKTKWKVLCKHSTEGHVKCNPSYGIKHVIQNVKDQTGYDVPYQKAWYSLKMARQIVYGTWESSVQKLPAYLGAIQKYNPGTIVEWKHKGFQASTGKYVMGYVFWAFKPCIDGFQFCRNVISVDGTHLYTKYKYKLLIAAAMDGNQQVLPLAFAVVDEETYPSWKWFLQQLSRHVIRGRRGMCLISDRHGGLIKQFVKDLCWQAGSEYQSRKFNRIMDEMKKQDVKAFAYLDAINKEKWTASHDGGWRCGILTTNMSECINGVLKGARRLPVSALVEITLERTVHYFHVRAIKGQKMLQNNQLWTDFACKMFISWQQKAIEHTVTKYSHAQQSASVVTRRQGRHGMNTHVVKIANRECSCGKWNQFGIPCSHAQKVCGAYNISAASMVKDYYDVMAYNNTYSKHFEPVQSEDYWDDPNFQLVHDPTIRKLNVLPSVSHFSEWAPKIPARIQFKSHFELKSSNGYPLNAVLCKMLFDWFPLPMASSEHNSSALFSECNVMLREGSHANPQAEEPHFPEIGEGDSTLSITVVGASGDLAKKKIFPALFALYYEDWLPENFVVFGYSRTKMNDEELRNMISRTLTCRIDKRENCEDKMAQFLKRCFYHSGQYNSEEHFLELDSKLKEKEGGRLSNRLFYLSIPPNIFVDVVRCASTKASSTSGWTRVIVEKPFGRDSESSNELTTSLKQYLTEDQIFRIDHYLGKELVENLSVLRFSNLVFEPLWSRNYIRNVQLIFSEDFGTEGRGGYFDNYGIIRDIMQNHLLQILALFAMETPVSLDAEDIRNEKVKVLRSMRPLQLEDVIVGQYKGHSKGAALFINNARWDGVPFLMKAGKALHTRRAEIRVQFRHVPGNLYKRNFGTDLDKATNELVLRVQPDEAIYLKINNKVPGLGMRLDRSDLNLLYKARYPREIPDAYERLLLDAVEGERRLFIRSDELDAAWALFTPLLKELEEKKIAPELYPYGSRGPVGAHYLAAKHNVRWGDLAGDE</sequence>
<dbReference type="PROSITE" id="PS00069">
    <property type="entry name" value="G6P_DEHYDROGENASE"/>
    <property type="match status" value="1"/>
</dbReference>
<dbReference type="HAMAP" id="MF_00966">
    <property type="entry name" value="G6PD"/>
    <property type="match status" value="1"/>
</dbReference>
<evidence type="ECO:0000313" key="15">
    <source>
        <dbReference type="EMBL" id="KAL0362063.1"/>
    </source>
</evidence>
<dbReference type="Pfam" id="PF02781">
    <property type="entry name" value="G6PD_C"/>
    <property type="match status" value="2"/>
</dbReference>
<dbReference type="InterPro" id="IPR022674">
    <property type="entry name" value="G6P_DH_NAD-bd"/>
</dbReference>
<organism evidence="15">
    <name type="scientific">Sesamum calycinum</name>
    <dbReference type="NCBI Taxonomy" id="2727403"/>
    <lineage>
        <taxon>Eukaryota</taxon>
        <taxon>Viridiplantae</taxon>
        <taxon>Streptophyta</taxon>
        <taxon>Embryophyta</taxon>
        <taxon>Tracheophyta</taxon>
        <taxon>Spermatophyta</taxon>
        <taxon>Magnoliopsida</taxon>
        <taxon>eudicotyledons</taxon>
        <taxon>Gunneridae</taxon>
        <taxon>Pentapetalae</taxon>
        <taxon>asterids</taxon>
        <taxon>lamiids</taxon>
        <taxon>Lamiales</taxon>
        <taxon>Pedaliaceae</taxon>
        <taxon>Sesamum</taxon>
    </lineage>
</organism>
<dbReference type="EC" id="1.1.1.49" evidence="3"/>
<dbReference type="GO" id="GO:0008270">
    <property type="term" value="F:zinc ion binding"/>
    <property type="evidence" value="ECO:0007669"/>
    <property type="project" value="UniProtKB-KW"/>
</dbReference>
<dbReference type="GO" id="GO:0009570">
    <property type="term" value="C:chloroplast stroma"/>
    <property type="evidence" value="ECO:0007669"/>
    <property type="project" value="TreeGrafter"/>
</dbReference>
<evidence type="ECO:0000256" key="4">
    <source>
        <dbReference type="ARBA" id="ARBA00022526"/>
    </source>
</evidence>
<dbReference type="InterPro" id="IPR036291">
    <property type="entry name" value="NAD(P)-bd_dom_sf"/>
</dbReference>